<organism evidence="1 2">
    <name type="scientific">Salinicoccus halitifaciens</name>
    <dbReference type="NCBI Taxonomy" id="1073415"/>
    <lineage>
        <taxon>Bacteria</taxon>
        <taxon>Bacillati</taxon>
        <taxon>Bacillota</taxon>
        <taxon>Bacilli</taxon>
        <taxon>Bacillales</taxon>
        <taxon>Staphylococcaceae</taxon>
        <taxon>Salinicoccus</taxon>
    </lineage>
</organism>
<comment type="caution">
    <text evidence="1">The sequence shown here is derived from an EMBL/GenBank/DDBJ whole genome shotgun (WGS) entry which is preliminary data.</text>
</comment>
<accession>A0ABV2E837</accession>
<evidence type="ECO:0000313" key="2">
    <source>
        <dbReference type="Proteomes" id="UP001549019"/>
    </source>
</evidence>
<keyword evidence="2" id="KW-1185">Reference proteome</keyword>
<evidence type="ECO:0000313" key="1">
    <source>
        <dbReference type="EMBL" id="MET3110587.1"/>
    </source>
</evidence>
<name>A0ABV2E837_9STAP</name>
<dbReference type="RefSeq" id="WP_230821477.1">
    <property type="nucleotide sequence ID" value="NZ_JAJNCU010000003.1"/>
</dbReference>
<proteinExistence type="predicted"/>
<dbReference type="EMBL" id="JBDZDV010000002">
    <property type="protein sequence ID" value="MET3110587.1"/>
    <property type="molecule type" value="Genomic_DNA"/>
</dbReference>
<dbReference type="Pfam" id="PF03013">
    <property type="entry name" value="Pyr_excise"/>
    <property type="match status" value="1"/>
</dbReference>
<dbReference type="InterPro" id="IPR004260">
    <property type="entry name" value="Pyr-dimer_DNA_glycosylase"/>
</dbReference>
<reference evidence="1 2" key="1">
    <citation type="submission" date="2024-05" db="EMBL/GenBank/DDBJ databases">
        <title>Genomic Encyclopedia of Type Strains, Phase IV (KMG-IV): sequencing the most valuable type-strain genomes for metagenomic binning, comparative biology and taxonomic classification.</title>
        <authorList>
            <person name="Goeker M."/>
        </authorList>
    </citation>
    <scope>NUCLEOTIDE SEQUENCE [LARGE SCALE GENOMIC DNA]</scope>
    <source>
        <strain evidence="1 2">DSM 25286</strain>
    </source>
</reference>
<dbReference type="Proteomes" id="UP001549019">
    <property type="component" value="Unassembled WGS sequence"/>
</dbReference>
<gene>
    <name evidence="1" type="ORF">ABHD89_000989</name>
</gene>
<protein>
    <submittedName>
        <fullName evidence="1">Uncharacterized protein</fullName>
    </submittedName>
</protein>
<sequence>MQIFRVSPDHNVSARFLDNRRLSKQVLELYQIIRVCLGGMGLVEVNTRYLHHPVVKAVYNEGRPHLPDALAMLKAMDEEHRRRGGKRSAAFREDLAGLDRLIREELDGNLFSEEKIPPFYVYGTERCYTEEAYEKYEALLFSKWAADRIPPRCNIGVGI</sequence>